<dbReference type="GO" id="GO:0008233">
    <property type="term" value="F:peptidase activity"/>
    <property type="evidence" value="ECO:0007669"/>
    <property type="project" value="UniProtKB-KW"/>
</dbReference>
<feature type="transmembrane region" description="Helical" evidence="2">
    <location>
        <begin position="12"/>
        <end position="31"/>
    </location>
</feature>
<dbReference type="GO" id="GO:0006508">
    <property type="term" value="P:proteolysis"/>
    <property type="evidence" value="ECO:0007669"/>
    <property type="project" value="UniProtKB-KW"/>
</dbReference>
<comment type="subcellular location">
    <subcellularLocation>
        <location evidence="1">Membrane</location>
        <topology evidence="1">Single-pass membrane protein</topology>
    </subcellularLocation>
</comment>
<sequence>MQHTEALKSIRNKIVPLLLLVPIAFFGFHSFTRIKTGEVGVRVDFSKEVQPGELLPGSWNQNLIGTILTFPVRDITISLDNKTPLTADNSALADFDISVVYEINPGSVAELYSKKAKSFHQISDGDWLLMYNYVGTLVNNAAYKAIRQYKALEVADNRSKLEQEIRQHVAEQLASEKLENAIHITVVQIRNVQPNAEILRSATEYVRAQNELRVKETEVEIAKKESERMAALAVNSAQSIAYMQAQAQLKIAEGIAAGKVNTIVVPMDFRGMVNIGAKN</sequence>
<gene>
    <name evidence="4" type="ORF">SAMN02982919_01964</name>
</gene>
<keyword evidence="2" id="KW-1133">Transmembrane helix</keyword>
<evidence type="ECO:0000313" key="5">
    <source>
        <dbReference type="Proteomes" id="UP000199766"/>
    </source>
</evidence>
<evidence type="ECO:0000256" key="1">
    <source>
        <dbReference type="ARBA" id="ARBA00004167"/>
    </source>
</evidence>
<dbReference type="SUPFAM" id="SSF117892">
    <property type="entry name" value="Band 7/SPFH domain"/>
    <property type="match status" value="1"/>
</dbReference>
<dbReference type="Gene3D" id="3.30.479.30">
    <property type="entry name" value="Band 7 domain"/>
    <property type="match status" value="1"/>
</dbReference>
<keyword evidence="4" id="KW-0645">Protease</keyword>
<evidence type="ECO:0000313" key="4">
    <source>
        <dbReference type="EMBL" id="SER21470.1"/>
    </source>
</evidence>
<dbReference type="AlphaFoldDB" id="A0A1H9MCH1"/>
<name>A0A1H9MCH1_9BURK</name>
<evidence type="ECO:0000259" key="3">
    <source>
        <dbReference type="Pfam" id="PF01145"/>
    </source>
</evidence>
<keyword evidence="4" id="KW-0378">Hydrolase</keyword>
<keyword evidence="2" id="KW-0472">Membrane</keyword>
<organism evidence="4 5">
    <name type="scientific">Giesbergeria anulus</name>
    <dbReference type="NCBI Taxonomy" id="180197"/>
    <lineage>
        <taxon>Bacteria</taxon>
        <taxon>Pseudomonadati</taxon>
        <taxon>Pseudomonadota</taxon>
        <taxon>Betaproteobacteria</taxon>
        <taxon>Burkholderiales</taxon>
        <taxon>Comamonadaceae</taxon>
        <taxon>Giesbergeria</taxon>
    </lineage>
</organism>
<evidence type="ECO:0000256" key="2">
    <source>
        <dbReference type="SAM" id="Phobius"/>
    </source>
</evidence>
<protein>
    <submittedName>
        <fullName evidence="4">Regulator of protease activity HflC, stomatin/prohibitin superfamily</fullName>
    </submittedName>
</protein>
<dbReference type="RefSeq" id="WP_091456642.1">
    <property type="nucleotide sequence ID" value="NZ_FOGD01000005.1"/>
</dbReference>
<dbReference type="InterPro" id="IPR036013">
    <property type="entry name" value="Band_7/SPFH_dom_sf"/>
</dbReference>
<dbReference type="Pfam" id="PF01145">
    <property type="entry name" value="Band_7"/>
    <property type="match status" value="1"/>
</dbReference>
<keyword evidence="2" id="KW-0812">Transmembrane</keyword>
<feature type="domain" description="Band 7" evidence="3">
    <location>
        <begin position="33"/>
        <end position="225"/>
    </location>
</feature>
<proteinExistence type="predicted"/>
<dbReference type="Proteomes" id="UP000199766">
    <property type="component" value="Unassembled WGS sequence"/>
</dbReference>
<keyword evidence="5" id="KW-1185">Reference proteome</keyword>
<reference evidence="4 5" key="1">
    <citation type="submission" date="2016-10" db="EMBL/GenBank/DDBJ databases">
        <authorList>
            <person name="de Groot N.N."/>
        </authorList>
    </citation>
    <scope>NUCLEOTIDE SEQUENCE [LARGE SCALE GENOMIC DNA]</scope>
    <source>
        <strain evidence="4 5">ATCC 35958</strain>
    </source>
</reference>
<dbReference type="GO" id="GO:0016020">
    <property type="term" value="C:membrane"/>
    <property type="evidence" value="ECO:0007669"/>
    <property type="project" value="UniProtKB-SubCell"/>
</dbReference>
<dbReference type="EMBL" id="FOGD01000005">
    <property type="protein sequence ID" value="SER21470.1"/>
    <property type="molecule type" value="Genomic_DNA"/>
</dbReference>
<accession>A0A1H9MCH1</accession>
<dbReference type="InterPro" id="IPR001107">
    <property type="entry name" value="Band_7"/>
</dbReference>
<dbReference type="OrthoDB" id="8885950at2"/>